<evidence type="ECO:0000313" key="1">
    <source>
        <dbReference type="EMBL" id="BET02860.1"/>
    </source>
</evidence>
<proteinExistence type="predicted"/>
<protein>
    <submittedName>
        <fullName evidence="1">Uncharacterized protein</fullName>
    </submittedName>
</protein>
<evidence type="ECO:0000313" key="2">
    <source>
        <dbReference type="Proteomes" id="UP001307889"/>
    </source>
</evidence>
<sequence length="74" mass="8772">MPDRSRYERSVWSFLRIHCSHRWQEAERDHSFLSGPGAPSLRERLNKRSHDVNSYHSVSLDNDCYRRITTVIVG</sequence>
<gene>
    <name evidence="1" type="ORF">NTJ_15678</name>
</gene>
<dbReference type="EMBL" id="AP028922">
    <property type="protein sequence ID" value="BET02860.1"/>
    <property type="molecule type" value="Genomic_DNA"/>
</dbReference>
<name>A0ABN7BG45_9HEMI</name>
<keyword evidence="2" id="KW-1185">Reference proteome</keyword>
<accession>A0ABN7BG45</accession>
<organism evidence="1 2">
    <name type="scientific">Nesidiocoris tenuis</name>
    <dbReference type="NCBI Taxonomy" id="355587"/>
    <lineage>
        <taxon>Eukaryota</taxon>
        <taxon>Metazoa</taxon>
        <taxon>Ecdysozoa</taxon>
        <taxon>Arthropoda</taxon>
        <taxon>Hexapoda</taxon>
        <taxon>Insecta</taxon>
        <taxon>Pterygota</taxon>
        <taxon>Neoptera</taxon>
        <taxon>Paraneoptera</taxon>
        <taxon>Hemiptera</taxon>
        <taxon>Heteroptera</taxon>
        <taxon>Panheteroptera</taxon>
        <taxon>Cimicomorpha</taxon>
        <taxon>Miridae</taxon>
        <taxon>Dicyphina</taxon>
        <taxon>Nesidiocoris</taxon>
    </lineage>
</organism>
<dbReference type="Proteomes" id="UP001307889">
    <property type="component" value="Chromosome 14"/>
</dbReference>
<reference evidence="1 2" key="1">
    <citation type="submission" date="2023-09" db="EMBL/GenBank/DDBJ databases">
        <title>Nesidiocoris tenuis whole genome shotgun sequence.</title>
        <authorList>
            <person name="Shibata T."/>
            <person name="Shimoda M."/>
            <person name="Kobayashi T."/>
            <person name="Uehara T."/>
        </authorList>
    </citation>
    <scope>NUCLEOTIDE SEQUENCE [LARGE SCALE GENOMIC DNA]</scope>
    <source>
        <strain evidence="1 2">Japan</strain>
    </source>
</reference>